<dbReference type="InterPro" id="IPR046347">
    <property type="entry name" value="bZIP_sf"/>
</dbReference>
<dbReference type="InterPro" id="IPR004827">
    <property type="entry name" value="bZIP"/>
</dbReference>
<dbReference type="FunFam" id="1.20.5.170:FF:000020">
    <property type="entry name" value="BZIP transcription factor"/>
    <property type="match status" value="1"/>
</dbReference>
<dbReference type="PANTHER" id="PTHR47693">
    <property type="entry name" value="BZIP TRANSCRIPTION FACTOR RISBZ3-RELATED"/>
    <property type="match status" value="1"/>
</dbReference>
<gene>
    <name evidence="9" type="ORF">Cni_G03702</name>
</gene>
<comment type="subcellular location">
    <subcellularLocation>
        <location evidence="1">Nucleus</location>
    </subcellularLocation>
</comment>
<keyword evidence="3" id="KW-0238">DNA-binding</keyword>
<keyword evidence="6" id="KW-0175">Coiled coil</keyword>
<dbReference type="PROSITE" id="PS50217">
    <property type="entry name" value="BZIP"/>
    <property type="match status" value="1"/>
</dbReference>
<sequence>MQSKVQADRVLSTKERNDSSRGRIEKMNYISQFGVHAKWETKSAQIKGTSLRAIITLLVVKLSRFDYRAILQSATGGRPRNSPFSFIYLKFAFLFFPLSYWSRSASASGKVKSKAGHGGEEMKRSASELVLEAFLRPDSDDRNPPPPPSLEEYLIPGDLGFGFIDRDGASGGAQLLSGGSQAWPQNPTPKHSSISANMESQSSICAGTPTSSHKPTTKKNQALGGTSGSDQSDDESLEIEGGPYEQGTNVIDIKRMRRMVSNRESARRSRKRKQAHLADLELQVDQLRGQNASLFKQLTDANQEFTEAATNNRVLKSSVEALRIKVKLAEDLVARGTLACRLDHLLQNNGGSPPDSPQFLSPQQPARTSPDFLPTIEFQGDDPSYIGIPNPGHVQNIRLENGDAKNTDIRSGLSIAGIENLHRRIRSELTSCGNNIWACESNTNTVPK</sequence>
<organism evidence="9 10">
    <name type="scientific">Canna indica</name>
    <name type="common">Indian-shot</name>
    <dbReference type="NCBI Taxonomy" id="4628"/>
    <lineage>
        <taxon>Eukaryota</taxon>
        <taxon>Viridiplantae</taxon>
        <taxon>Streptophyta</taxon>
        <taxon>Embryophyta</taxon>
        <taxon>Tracheophyta</taxon>
        <taxon>Spermatophyta</taxon>
        <taxon>Magnoliopsida</taxon>
        <taxon>Liliopsida</taxon>
        <taxon>Zingiberales</taxon>
        <taxon>Cannaceae</taxon>
        <taxon>Canna</taxon>
    </lineage>
</organism>
<evidence type="ECO:0000313" key="10">
    <source>
        <dbReference type="Proteomes" id="UP001327560"/>
    </source>
</evidence>
<evidence type="ECO:0000259" key="8">
    <source>
        <dbReference type="PROSITE" id="PS50217"/>
    </source>
</evidence>
<evidence type="ECO:0000256" key="1">
    <source>
        <dbReference type="ARBA" id="ARBA00004123"/>
    </source>
</evidence>
<dbReference type="InterPro" id="IPR045314">
    <property type="entry name" value="bZIP_plant_GBF1"/>
</dbReference>
<feature type="region of interest" description="Disordered" evidence="7">
    <location>
        <begin position="346"/>
        <end position="370"/>
    </location>
</feature>
<dbReference type="EMBL" id="CP136890">
    <property type="protein sequence ID" value="WOK94997.1"/>
    <property type="molecule type" value="Genomic_DNA"/>
</dbReference>
<reference evidence="9 10" key="1">
    <citation type="submission" date="2023-10" db="EMBL/GenBank/DDBJ databases">
        <title>Chromosome-scale genome assembly provides insights into flower coloration mechanisms of Canna indica.</title>
        <authorList>
            <person name="Li C."/>
        </authorList>
    </citation>
    <scope>NUCLEOTIDE SEQUENCE [LARGE SCALE GENOMIC DNA]</scope>
    <source>
        <tissue evidence="9">Flower</tissue>
    </source>
</reference>
<feature type="region of interest" description="Disordered" evidence="7">
    <location>
        <begin position="174"/>
        <end position="247"/>
    </location>
</feature>
<dbReference type="SMART" id="SM00338">
    <property type="entry name" value="BRLZ"/>
    <property type="match status" value="1"/>
</dbReference>
<dbReference type="GO" id="GO:0005634">
    <property type="term" value="C:nucleus"/>
    <property type="evidence" value="ECO:0007669"/>
    <property type="project" value="UniProtKB-SubCell"/>
</dbReference>
<evidence type="ECO:0000313" key="9">
    <source>
        <dbReference type="EMBL" id="WOK94997.1"/>
    </source>
</evidence>
<dbReference type="Pfam" id="PF00170">
    <property type="entry name" value="bZIP_1"/>
    <property type="match status" value="1"/>
</dbReference>
<keyword evidence="10" id="KW-1185">Reference proteome</keyword>
<dbReference type="InterPro" id="IPR044168">
    <property type="entry name" value="RISBZ3/4/5"/>
</dbReference>
<evidence type="ECO:0000256" key="7">
    <source>
        <dbReference type="SAM" id="MobiDB-lite"/>
    </source>
</evidence>
<name>A0AAQ3JU72_9LILI</name>
<evidence type="ECO:0000256" key="6">
    <source>
        <dbReference type="SAM" id="Coils"/>
    </source>
</evidence>
<dbReference type="CDD" id="cd14702">
    <property type="entry name" value="bZIP_plant_GBF1"/>
    <property type="match status" value="1"/>
</dbReference>
<feature type="compositionally biased region" description="Polar residues" evidence="7">
    <location>
        <begin position="183"/>
        <end position="205"/>
    </location>
</feature>
<dbReference type="PANTHER" id="PTHR47693:SF1">
    <property type="entry name" value="BZIP TRANSCRIPTION FACTOR RISBZ3"/>
    <property type="match status" value="1"/>
</dbReference>
<protein>
    <recommendedName>
        <fullName evidence="8">BZIP domain-containing protein</fullName>
    </recommendedName>
</protein>
<evidence type="ECO:0000256" key="2">
    <source>
        <dbReference type="ARBA" id="ARBA00023015"/>
    </source>
</evidence>
<evidence type="ECO:0000256" key="3">
    <source>
        <dbReference type="ARBA" id="ARBA00023125"/>
    </source>
</evidence>
<dbReference type="PROSITE" id="PS00036">
    <property type="entry name" value="BZIP_BASIC"/>
    <property type="match status" value="1"/>
</dbReference>
<dbReference type="GO" id="GO:0003700">
    <property type="term" value="F:DNA-binding transcription factor activity"/>
    <property type="evidence" value="ECO:0007669"/>
    <property type="project" value="InterPro"/>
</dbReference>
<dbReference type="AlphaFoldDB" id="A0AAQ3JU72"/>
<keyword evidence="2" id="KW-0805">Transcription regulation</keyword>
<proteinExistence type="predicted"/>
<evidence type="ECO:0000256" key="4">
    <source>
        <dbReference type="ARBA" id="ARBA00023163"/>
    </source>
</evidence>
<dbReference type="Proteomes" id="UP001327560">
    <property type="component" value="Chromosome 1"/>
</dbReference>
<feature type="coiled-coil region" evidence="6">
    <location>
        <begin position="263"/>
        <end position="304"/>
    </location>
</feature>
<keyword evidence="5" id="KW-0539">Nucleus</keyword>
<dbReference type="SUPFAM" id="SSF57959">
    <property type="entry name" value="Leucine zipper domain"/>
    <property type="match status" value="1"/>
</dbReference>
<keyword evidence="4" id="KW-0804">Transcription</keyword>
<feature type="domain" description="BZIP" evidence="8">
    <location>
        <begin position="252"/>
        <end position="304"/>
    </location>
</feature>
<dbReference type="Gene3D" id="1.20.5.170">
    <property type="match status" value="1"/>
</dbReference>
<feature type="compositionally biased region" description="Polar residues" evidence="7">
    <location>
        <begin position="358"/>
        <end position="367"/>
    </location>
</feature>
<accession>A0AAQ3JU72</accession>
<evidence type="ECO:0000256" key="5">
    <source>
        <dbReference type="ARBA" id="ARBA00023242"/>
    </source>
</evidence>
<dbReference type="GO" id="GO:0003677">
    <property type="term" value="F:DNA binding"/>
    <property type="evidence" value="ECO:0007669"/>
    <property type="project" value="UniProtKB-KW"/>
</dbReference>